<keyword evidence="1" id="KW-1133">Transmembrane helix</keyword>
<dbReference type="EMBL" id="BDIP01000085">
    <property type="protein sequence ID" value="GIQ79975.1"/>
    <property type="molecule type" value="Genomic_DNA"/>
</dbReference>
<protein>
    <submittedName>
        <fullName evidence="2">Uncharacterized protein</fullName>
    </submittedName>
</protein>
<reference evidence="2 3" key="1">
    <citation type="journal article" date="2018" name="PLoS ONE">
        <title>The draft genome of Kipferlia bialata reveals reductive genome evolution in fornicate parasites.</title>
        <authorList>
            <person name="Tanifuji G."/>
            <person name="Takabayashi S."/>
            <person name="Kume K."/>
            <person name="Takagi M."/>
            <person name="Nakayama T."/>
            <person name="Kamikawa R."/>
            <person name="Inagaki Y."/>
            <person name="Hashimoto T."/>
        </authorList>
    </citation>
    <scope>NUCLEOTIDE SEQUENCE [LARGE SCALE GENOMIC DNA]</scope>
    <source>
        <strain evidence="2">NY0173</strain>
    </source>
</reference>
<keyword evidence="1" id="KW-0812">Transmembrane</keyword>
<keyword evidence="3" id="KW-1185">Reference proteome</keyword>
<organism evidence="2 3">
    <name type="scientific">Kipferlia bialata</name>
    <dbReference type="NCBI Taxonomy" id="797122"/>
    <lineage>
        <taxon>Eukaryota</taxon>
        <taxon>Metamonada</taxon>
        <taxon>Carpediemonas-like organisms</taxon>
        <taxon>Kipferlia</taxon>
    </lineage>
</organism>
<comment type="caution">
    <text evidence="2">The sequence shown here is derived from an EMBL/GenBank/DDBJ whole genome shotgun (WGS) entry which is preliminary data.</text>
</comment>
<dbReference type="Proteomes" id="UP000265618">
    <property type="component" value="Unassembled WGS sequence"/>
</dbReference>
<accession>A0A9K3CPJ4</accession>
<proteinExistence type="predicted"/>
<sequence length="404" mass="44750">METKTIATVAVSVLVGVLAVCWYIGLFSPIKYKLRETSSKHVVFKRSTGPYNGTYKPGEGSVCGYQTDDAHVVFICTHRHNLNLVHLSLYTLCLDTLQCTQTPWCVSDTGSDTGSVSDTVHRQTGDGVSTPSMWLRDPIQCRLGERLILIGHLQPRFCNRLKPTMLSYTPSDGTWQQYTPPSELLYSEAEIYKLQTHGMTNHRVSRPDPVSCTVLGDTLYCVRKGSETGHAYSHAKGWGLVSLPGCGLETELGHDEYDINMLVGWEGAHALVMQVLTHILSTVGGKVHCVRGLMKYIHGMSLLYCPSNPKRVKNQWTINNGGHEMWHRWWDQGLYAWDALSGEWSPIPFEAGCVCPRMSMGVPLLEACAPGVGAWVVHRTKSDEQGKVDAAAGLSVLEIWTQEG</sequence>
<keyword evidence="1" id="KW-0472">Membrane</keyword>
<name>A0A9K3CPJ4_9EUKA</name>
<evidence type="ECO:0000313" key="2">
    <source>
        <dbReference type="EMBL" id="GIQ79975.1"/>
    </source>
</evidence>
<dbReference type="AlphaFoldDB" id="A0A9K3CPJ4"/>
<evidence type="ECO:0000313" key="3">
    <source>
        <dbReference type="Proteomes" id="UP000265618"/>
    </source>
</evidence>
<feature type="transmembrane region" description="Helical" evidence="1">
    <location>
        <begin position="6"/>
        <end position="26"/>
    </location>
</feature>
<evidence type="ECO:0000256" key="1">
    <source>
        <dbReference type="SAM" id="Phobius"/>
    </source>
</evidence>
<gene>
    <name evidence="2" type="ORF">KIPB_000692</name>
</gene>